<keyword evidence="1" id="KW-0812">Transmembrane</keyword>
<dbReference type="InterPro" id="IPR025668">
    <property type="entry name" value="Tnp_DDE_dom"/>
</dbReference>
<dbReference type="PANTHER" id="PTHR34631">
    <property type="match status" value="1"/>
</dbReference>
<evidence type="ECO:0000313" key="4">
    <source>
        <dbReference type="Proteomes" id="UP000218160"/>
    </source>
</evidence>
<keyword evidence="1" id="KW-0472">Membrane</keyword>
<sequence>MRKLNFQSILQTVDWKQYHQTLINHRALTFWIDEEATQLWNQTTQSNHRKLRLFRYLAITTVLMIKCVFSMLLRELQGFMHFVFKLTRLSLLYSHYECMSKRAKTINIMFKTTNNRTIQHLAIDSTGFKIYDEANGKYKEYNTDEKRVI</sequence>
<evidence type="ECO:0000256" key="1">
    <source>
        <dbReference type="SAM" id="Phobius"/>
    </source>
</evidence>
<dbReference type="Pfam" id="PF13737">
    <property type="entry name" value="DDE_Tnp_1_5"/>
    <property type="match status" value="1"/>
</dbReference>
<dbReference type="InterPro" id="IPR053172">
    <property type="entry name" value="Tn903_transposase"/>
</dbReference>
<dbReference type="OrthoDB" id="6382212at2"/>
<dbReference type="Proteomes" id="UP000218160">
    <property type="component" value="Chromosome 1"/>
</dbReference>
<reference evidence="4" key="1">
    <citation type="submission" date="2017-04" db="EMBL/GenBank/DDBJ databases">
        <title>Genome evolution of the luminous symbionts of deep sea anglerfish.</title>
        <authorList>
            <person name="Hendry T.A."/>
        </authorList>
    </citation>
    <scope>NUCLEOTIDE SEQUENCE [LARGE SCALE GENOMIC DNA]</scope>
</reference>
<dbReference type="KEGG" id="elux:BTN50_0879"/>
<keyword evidence="4" id="KW-1185">Reference proteome</keyword>
<evidence type="ECO:0000313" key="3">
    <source>
        <dbReference type="EMBL" id="ATF09386.1"/>
    </source>
</evidence>
<feature type="domain" description="Transposase DDE" evidence="2">
    <location>
        <begin position="27"/>
        <end position="133"/>
    </location>
</feature>
<organism evidence="3 4">
    <name type="scientific">Candidatus Enterovibrio altilux</name>
    <dbReference type="NCBI Taxonomy" id="1927128"/>
    <lineage>
        <taxon>Bacteria</taxon>
        <taxon>Pseudomonadati</taxon>
        <taxon>Pseudomonadota</taxon>
        <taxon>Gammaproteobacteria</taxon>
        <taxon>Vibrionales</taxon>
        <taxon>Vibrionaceae</taxon>
        <taxon>Enterovibrio</taxon>
    </lineage>
</organism>
<dbReference type="EMBL" id="CP020660">
    <property type="protein sequence ID" value="ATF09386.1"/>
    <property type="molecule type" value="Genomic_DNA"/>
</dbReference>
<proteinExistence type="predicted"/>
<name>A0A291B8Q3_9GAMM</name>
<dbReference type="RefSeq" id="WP_096619076.1">
    <property type="nucleotide sequence ID" value="NZ_CP020660.1"/>
</dbReference>
<feature type="transmembrane region" description="Helical" evidence="1">
    <location>
        <begin position="53"/>
        <end position="73"/>
    </location>
</feature>
<protein>
    <submittedName>
        <fullName evidence="3">Mobile element protein</fullName>
    </submittedName>
</protein>
<gene>
    <name evidence="3" type="ORF">BTN50_0879</name>
</gene>
<evidence type="ECO:0000259" key="2">
    <source>
        <dbReference type="Pfam" id="PF13737"/>
    </source>
</evidence>
<dbReference type="AlphaFoldDB" id="A0A291B8Q3"/>
<keyword evidence="1" id="KW-1133">Transmembrane helix</keyword>
<dbReference type="PANTHER" id="PTHR34631:SF3">
    <property type="entry name" value="ISSOD12 TRANSPOSASE TNPA_ISSOD12"/>
    <property type="match status" value="1"/>
</dbReference>
<accession>A0A291B8Q3</accession>